<comment type="catalytic activity">
    <reaction evidence="6">
        <text>adenosine 3',5'-bisphosphate + H2O = AMP + phosphate</text>
        <dbReference type="Rhea" id="RHEA:10040"/>
        <dbReference type="ChEBI" id="CHEBI:15377"/>
        <dbReference type="ChEBI" id="CHEBI:43474"/>
        <dbReference type="ChEBI" id="CHEBI:58343"/>
        <dbReference type="ChEBI" id="CHEBI:456215"/>
        <dbReference type="EC" id="3.1.3.7"/>
    </reaction>
</comment>
<dbReference type="NCBIfam" id="TIGR01331">
    <property type="entry name" value="bisphos_cysQ"/>
    <property type="match status" value="1"/>
</dbReference>
<dbReference type="InterPro" id="IPR050725">
    <property type="entry name" value="CysQ/Inositol_MonoPase"/>
</dbReference>
<feature type="binding site" evidence="6">
    <location>
        <position position="92"/>
    </location>
    <ligand>
        <name>Mg(2+)</name>
        <dbReference type="ChEBI" id="CHEBI:18420"/>
        <label>1</label>
    </ligand>
</feature>
<dbReference type="Gene3D" id="3.30.540.10">
    <property type="entry name" value="Fructose-1,6-Bisphosphatase, subunit A, domain 1"/>
    <property type="match status" value="1"/>
</dbReference>
<keyword evidence="3 6" id="KW-0997">Cell inner membrane</keyword>
<evidence type="ECO:0000313" key="8">
    <source>
        <dbReference type="Proteomes" id="UP001139104"/>
    </source>
</evidence>
<organism evidence="7 8">
    <name type="scientific">Candidatus Rhodoblastus alkanivorans</name>
    <dbReference type="NCBI Taxonomy" id="2954117"/>
    <lineage>
        <taxon>Bacteria</taxon>
        <taxon>Pseudomonadati</taxon>
        <taxon>Pseudomonadota</taxon>
        <taxon>Alphaproteobacteria</taxon>
        <taxon>Hyphomicrobiales</taxon>
        <taxon>Rhodoblastaceae</taxon>
        <taxon>Rhodoblastus</taxon>
    </lineage>
</organism>
<dbReference type="SUPFAM" id="SSF56655">
    <property type="entry name" value="Carbohydrate phosphatase"/>
    <property type="match status" value="1"/>
</dbReference>
<dbReference type="Gene3D" id="3.40.190.80">
    <property type="match status" value="1"/>
</dbReference>
<feature type="binding site" evidence="6">
    <location>
        <position position="92"/>
    </location>
    <ligand>
        <name>Mg(2+)</name>
        <dbReference type="ChEBI" id="CHEBI:18420"/>
        <label>2</label>
    </ligand>
</feature>
<reference evidence="7" key="1">
    <citation type="journal article" date="2022" name="ISME J.">
        <title>Identification of active gaseous-alkane degraders at natural gas seeps.</title>
        <authorList>
            <person name="Farhan Ul Haque M."/>
            <person name="Hernandez M."/>
            <person name="Crombie A.T."/>
            <person name="Murrell J.C."/>
        </authorList>
    </citation>
    <scope>NUCLEOTIDE SEQUENCE</scope>
    <source>
        <strain evidence="7">PC2</strain>
    </source>
</reference>
<feature type="binding site" evidence="6">
    <location>
        <position position="72"/>
    </location>
    <ligand>
        <name>substrate</name>
    </ligand>
</feature>
<evidence type="ECO:0000256" key="4">
    <source>
        <dbReference type="ARBA" id="ARBA00022801"/>
    </source>
</evidence>
<dbReference type="PANTHER" id="PTHR43028">
    <property type="entry name" value="3'(2'),5'-BISPHOSPHATE NUCLEOTIDASE 1"/>
    <property type="match status" value="1"/>
</dbReference>
<dbReference type="Pfam" id="PF00459">
    <property type="entry name" value="Inositol_P"/>
    <property type="match status" value="1"/>
</dbReference>
<dbReference type="EC" id="3.1.3.7" evidence="6"/>
<dbReference type="RefSeq" id="WP_243068551.1">
    <property type="nucleotide sequence ID" value="NZ_JAIVFK010000005.1"/>
</dbReference>
<keyword evidence="6" id="KW-0479">Metal-binding</keyword>
<dbReference type="InterPro" id="IPR020550">
    <property type="entry name" value="Inositol_monophosphatase_CS"/>
</dbReference>
<name>A0ABS9ZAJ7_9HYPH</name>
<dbReference type="CDD" id="cd01638">
    <property type="entry name" value="CysQ"/>
    <property type="match status" value="1"/>
</dbReference>
<comment type="function">
    <text evidence="6">Converts adenosine-3',5'-bisphosphate (PAP) to AMP.</text>
</comment>
<evidence type="ECO:0000256" key="3">
    <source>
        <dbReference type="ARBA" id="ARBA00022519"/>
    </source>
</evidence>
<feature type="binding site" evidence="6">
    <location>
        <position position="224"/>
    </location>
    <ligand>
        <name>substrate</name>
    </ligand>
</feature>
<evidence type="ECO:0000256" key="1">
    <source>
        <dbReference type="ARBA" id="ARBA00005289"/>
    </source>
</evidence>
<dbReference type="PRINTS" id="PR00377">
    <property type="entry name" value="IMPHPHTASES"/>
</dbReference>
<proteinExistence type="inferred from homology"/>
<dbReference type="Proteomes" id="UP001139104">
    <property type="component" value="Unassembled WGS sequence"/>
</dbReference>
<evidence type="ECO:0000256" key="5">
    <source>
        <dbReference type="ARBA" id="ARBA00023136"/>
    </source>
</evidence>
<feature type="binding site" evidence="6">
    <location>
        <position position="224"/>
    </location>
    <ligand>
        <name>Mg(2+)</name>
        <dbReference type="ChEBI" id="CHEBI:18420"/>
        <label>2</label>
    </ligand>
</feature>
<feature type="binding site" evidence="6">
    <location>
        <begin position="94"/>
        <end position="97"/>
    </location>
    <ligand>
        <name>substrate</name>
    </ligand>
</feature>
<sequence length="281" mass="29888">MTDVVADDDVLAELFANLALEAGAAIMRVYERDPQARAKKDASPVCDADVLGEDVILKGLARLVPQIPVVAEELCENGTLPKVDGGPFILVDALDGTKEFLQKRDSFTVNIALIRERAPAVGAVYAPARGELFLAGSAAWTFAATPGSKAPPRGQWRLLRTRPMPEQNAVAVASRSHRDAETDAFLARLPVRDVVSTGSSMKFCLVAAGEADVYPRFGRTMEWDIAAGDAVLRRAGGMALDLAGAPIIYGKEAQRFANEPFIAWGDPRAAALYPARAAAGG</sequence>
<dbReference type="InterPro" id="IPR006240">
    <property type="entry name" value="CysQ"/>
</dbReference>
<keyword evidence="6" id="KW-0460">Magnesium</keyword>
<protein>
    <recommendedName>
        <fullName evidence="6">3'(2'),5'-bisphosphate nucleotidase CysQ</fullName>
        <ecNumber evidence="6">3.1.3.7</ecNumber>
    </recommendedName>
    <alternativeName>
        <fullName evidence="6">3'(2'),5-bisphosphonucleoside 3'(2')-phosphohydrolase</fullName>
    </alternativeName>
    <alternativeName>
        <fullName evidence="6">3'-phosphoadenosine 5'-phosphate phosphatase</fullName>
        <shortName evidence="6">PAP phosphatase</shortName>
    </alternativeName>
</protein>
<dbReference type="GO" id="GO:0008441">
    <property type="term" value="F:3'(2'),5'-bisphosphate nucleotidase activity"/>
    <property type="evidence" value="ECO:0007669"/>
    <property type="project" value="UniProtKB-EC"/>
</dbReference>
<evidence type="ECO:0000256" key="6">
    <source>
        <dbReference type="HAMAP-Rule" id="MF_02095"/>
    </source>
</evidence>
<comment type="similarity">
    <text evidence="1 6">Belongs to the inositol monophosphatase superfamily. CysQ family.</text>
</comment>
<accession>A0ABS9ZAJ7</accession>
<feature type="binding site" evidence="6">
    <location>
        <position position="94"/>
    </location>
    <ligand>
        <name>Mg(2+)</name>
        <dbReference type="ChEBI" id="CHEBI:18420"/>
        <label>1</label>
    </ligand>
</feature>
<dbReference type="EMBL" id="JAIVFP010000001">
    <property type="protein sequence ID" value="MCI4684664.1"/>
    <property type="molecule type" value="Genomic_DNA"/>
</dbReference>
<comment type="subcellular location">
    <subcellularLocation>
        <location evidence="6">Cell inner membrane</location>
        <topology evidence="6">Peripheral membrane protein</topology>
        <orientation evidence="6">Cytoplasmic side</orientation>
    </subcellularLocation>
</comment>
<keyword evidence="4 6" id="KW-0378">Hydrolase</keyword>
<keyword evidence="8" id="KW-1185">Reference proteome</keyword>
<evidence type="ECO:0000313" key="7">
    <source>
        <dbReference type="EMBL" id="MCI4684664.1"/>
    </source>
</evidence>
<dbReference type="PANTHER" id="PTHR43028:SF5">
    <property type="entry name" value="3'(2'),5'-BISPHOSPHATE NUCLEOTIDASE 1"/>
    <property type="match status" value="1"/>
</dbReference>
<feature type="binding site" evidence="6">
    <location>
        <position position="72"/>
    </location>
    <ligand>
        <name>Mg(2+)</name>
        <dbReference type="ChEBI" id="CHEBI:18420"/>
        <label>1</label>
    </ligand>
</feature>
<evidence type="ECO:0000256" key="2">
    <source>
        <dbReference type="ARBA" id="ARBA00022475"/>
    </source>
</evidence>
<feature type="binding site" evidence="6">
    <location>
        <position position="95"/>
    </location>
    <ligand>
        <name>Mg(2+)</name>
        <dbReference type="ChEBI" id="CHEBI:18420"/>
        <label>2</label>
    </ligand>
</feature>
<keyword evidence="2 6" id="KW-1003">Cell membrane</keyword>
<gene>
    <name evidence="6 7" type="primary">cysQ</name>
    <name evidence="7" type="ORF">K2U94_18145</name>
</gene>
<keyword evidence="5 6" id="KW-0472">Membrane</keyword>
<comment type="caution">
    <text evidence="7">The sequence shown here is derived from an EMBL/GenBank/DDBJ whole genome shotgun (WGS) entry which is preliminary data.</text>
</comment>
<dbReference type="HAMAP" id="MF_02095">
    <property type="entry name" value="CysQ"/>
    <property type="match status" value="1"/>
</dbReference>
<dbReference type="InterPro" id="IPR000760">
    <property type="entry name" value="Inositol_monophosphatase-like"/>
</dbReference>
<dbReference type="PROSITE" id="PS00630">
    <property type="entry name" value="IMP_2"/>
    <property type="match status" value="1"/>
</dbReference>
<comment type="cofactor">
    <cofactor evidence="6">
        <name>Mg(2+)</name>
        <dbReference type="ChEBI" id="CHEBI:18420"/>
    </cofactor>
</comment>